<evidence type="ECO:0000313" key="2">
    <source>
        <dbReference type="Proteomes" id="UP000000759"/>
    </source>
</evidence>
<dbReference type="HOGENOM" id="CLU_1839068_0_0_1"/>
<dbReference type="PaxDb" id="2850-Phatr39838"/>
<organism evidence="1 2">
    <name type="scientific">Phaeodactylum tricornutum (strain CCAP 1055/1)</name>
    <dbReference type="NCBI Taxonomy" id="556484"/>
    <lineage>
        <taxon>Eukaryota</taxon>
        <taxon>Sar</taxon>
        <taxon>Stramenopiles</taxon>
        <taxon>Ochrophyta</taxon>
        <taxon>Bacillariophyta</taxon>
        <taxon>Bacillariophyceae</taxon>
        <taxon>Bacillariophycidae</taxon>
        <taxon>Naviculales</taxon>
        <taxon>Phaeodactylaceae</taxon>
        <taxon>Phaeodactylum</taxon>
    </lineage>
</organism>
<keyword evidence="2" id="KW-1185">Reference proteome</keyword>
<dbReference type="InParanoid" id="B7G9R6"/>
<dbReference type="Proteomes" id="UP000000759">
    <property type="component" value="Chromosome 21"/>
</dbReference>
<reference evidence="1 2" key="1">
    <citation type="journal article" date="2008" name="Nature">
        <title>The Phaeodactylum genome reveals the evolutionary history of diatom genomes.</title>
        <authorList>
            <person name="Bowler C."/>
            <person name="Allen A.E."/>
            <person name="Badger J.H."/>
            <person name="Grimwood J."/>
            <person name="Jabbari K."/>
            <person name="Kuo A."/>
            <person name="Maheswari U."/>
            <person name="Martens C."/>
            <person name="Maumus F."/>
            <person name="Otillar R.P."/>
            <person name="Rayko E."/>
            <person name="Salamov A."/>
            <person name="Vandepoele K."/>
            <person name="Beszteri B."/>
            <person name="Gruber A."/>
            <person name="Heijde M."/>
            <person name="Katinka M."/>
            <person name="Mock T."/>
            <person name="Valentin K."/>
            <person name="Verret F."/>
            <person name="Berges J.A."/>
            <person name="Brownlee C."/>
            <person name="Cadoret J.P."/>
            <person name="Chiovitti A."/>
            <person name="Choi C.J."/>
            <person name="Coesel S."/>
            <person name="De Martino A."/>
            <person name="Detter J.C."/>
            <person name="Durkin C."/>
            <person name="Falciatore A."/>
            <person name="Fournet J."/>
            <person name="Haruta M."/>
            <person name="Huysman M.J."/>
            <person name="Jenkins B.D."/>
            <person name="Jiroutova K."/>
            <person name="Jorgensen R.E."/>
            <person name="Joubert Y."/>
            <person name="Kaplan A."/>
            <person name="Kroger N."/>
            <person name="Kroth P.G."/>
            <person name="La Roche J."/>
            <person name="Lindquist E."/>
            <person name="Lommer M."/>
            <person name="Martin-Jezequel V."/>
            <person name="Lopez P.J."/>
            <person name="Lucas S."/>
            <person name="Mangogna M."/>
            <person name="McGinnis K."/>
            <person name="Medlin L.K."/>
            <person name="Montsant A."/>
            <person name="Oudot-Le Secq M.P."/>
            <person name="Napoli C."/>
            <person name="Obornik M."/>
            <person name="Parker M.S."/>
            <person name="Petit J.L."/>
            <person name="Porcel B.M."/>
            <person name="Poulsen N."/>
            <person name="Robison M."/>
            <person name="Rychlewski L."/>
            <person name="Rynearson T.A."/>
            <person name="Schmutz J."/>
            <person name="Shapiro H."/>
            <person name="Siaut M."/>
            <person name="Stanley M."/>
            <person name="Sussman M.R."/>
            <person name="Taylor A.R."/>
            <person name="Vardi A."/>
            <person name="von Dassow P."/>
            <person name="Vyverman W."/>
            <person name="Willis A."/>
            <person name="Wyrwicz L.S."/>
            <person name="Rokhsar D.S."/>
            <person name="Weissenbach J."/>
            <person name="Armbrust E.V."/>
            <person name="Green B.R."/>
            <person name="Van de Peer Y."/>
            <person name="Grigoriev I.V."/>
        </authorList>
    </citation>
    <scope>NUCLEOTIDE SEQUENCE [LARGE SCALE GENOMIC DNA]</scope>
    <source>
        <strain evidence="1 2">CCAP 1055/1</strain>
    </source>
</reference>
<reference evidence="2" key="2">
    <citation type="submission" date="2008-08" db="EMBL/GenBank/DDBJ databases">
        <authorList>
            <consortium name="Diatom Consortium"/>
            <person name="Grigoriev I."/>
            <person name="Grimwood J."/>
            <person name="Kuo A."/>
            <person name="Otillar R.P."/>
            <person name="Salamov A."/>
            <person name="Detter J.C."/>
            <person name="Lindquist E."/>
            <person name="Shapiro H."/>
            <person name="Lucas S."/>
            <person name="Glavina del Rio T."/>
            <person name="Pitluck S."/>
            <person name="Rokhsar D."/>
            <person name="Bowler C."/>
        </authorList>
    </citation>
    <scope>GENOME REANNOTATION</scope>
    <source>
        <strain evidence="2">CCAP 1055/1</strain>
    </source>
</reference>
<dbReference type="AlphaFoldDB" id="B7G9R6"/>
<evidence type="ECO:0000313" key="1">
    <source>
        <dbReference type="EMBL" id="EEC44492.1"/>
    </source>
</evidence>
<dbReference type="RefSeq" id="XP_002183823.1">
    <property type="nucleotide sequence ID" value="XM_002183787.1"/>
</dbReference>
<dbReference type="GeneID" id="7195629"/>
<sequence length="148" mass="15596">MSCFQPMTYAFQPRPASALTVSEHLVFTLQSNVSVRQSSKAGHDALLGAPDSRFAPKSVGDQFDGYRFGGSVPPNRQTISAATLSTRVCPLNGHHDSTIGGHSAPDTAPARFPILRPSGQMRYGTEGAAGFALMAGGSSNKIVTFGWP</sequence>
<name>B7G9R6_PHATC</name>
<dbReference type="EMBL" id="CM000623">
    <property type="protein sequence ID" value="EEC44492.1"/>
    <property type="molecule type" value="Genomic_DNA"/>
</dbReference>
<protein>
    <submittedName>
        <fullName evidence="1">Uncharacterized protein</fullName>
    </submittedName>
</protein>
<accession>B7G9R6</accession>
<dbReference type="KEGG" id="pti:PHATRDRAFT_39838"/>
<proteinExistence type="predicted"/>
<gene>
    <name evidence="1" type="ORF">PHATRDRAFT_39838</name>
</gene>